<dbReference type="RefSeq" id="WP_061949303.1">
    <property type="nucleotide sequence ID" value="NZ_LTAO01000023.1"/>
</dbReference>
<dbReference type="OrthoDB" id="1655186at2"/>
<evidence type="ECO:0000256" key="1">
    <source>
        <dbReference type="SAM" id="Phobius"/>
    </source>
</evidence>
<dbReference type="Pfam" id="PF13346">
    <property type="entry name" value="ABC2_membrane_5"/>
    <property type="match status" value="1"/>
</dbReference>
<dbReference type="InterPro" id="IPR025699">
    <property type="entry name" value="ABC2_memb-like"/>
</dbReference>
<feature type="transmembrane region" description="Helical" evidence="1">
    <location>
        <begin position="126"/>
        <end position="144"/>
    </location>
</feature>
<keyword evidence="3" id="KW-1185">Reference proteome</keyword>
<dbReference type="Proteomes" id="UP000075806">
    <property type="component" value="Unassembled WGS sequence"/>
</dbReference>
<feature type="transmembrane region" description="Helical" evidence="1">
    <location>
        <begin position="151"/>
        <end position="170"/>
    </location>
</feature>
<accession>A0A162DG11</accession>
<gene>
    <name evidence="2" type="ORF">AZF04_08280</name>
</gene>
<reference evidence="2" key="1">
    <citation type="submission" date="2016-02" db="EMBL/GenBank/DDBJ databases">
        <title>Genome sequence of Bacillus trypoxylicola KCTC 13244(T).</title>
        <authorList>
            <person name="Jeong H."/>
            <person name="Park S.-H."/>
            <person name="Choi S.-K."/>
        </authorList>
    </citation>
    <scope>NUCLEOTIDE SEQUENCE [LARGE SCALE GENOMIC DNA]</scope>
    <source>
        <strain evidence="2">KCTC 13244</strain>
    </source>
</reference>
<comment type="caution">
    <text evidence="2">The sequence shown here is derived from an EMBL/GenBank/DDBJ whole genome shotgun (WGS) entry which is preliminary data.</text>
</comment>
<dbReference type="STRING" id="519424.AZF04_08280"/>
<organism evidence="2 3">
    <name type="scientific">Alkalihalobacillus trypoxylicola</name>
    <dbReference type="NCBI Taxonomy" id="519424"/>
    <lineage>
        <taxon>Bacteria</taxon>
        <taxon>Bacillati</taxon>
        <taxon>Bacillota</taxon>
        <taxon>Bacilli</taxon>
        <taxon>Bacillales</taxon>
        <taxon>Bacillaceae</taxon>
        <taxon>Alkalihalobacillus</taxon>
    </lineage>
</organism>
<proteinExistence type="predicted"/>
<keyword evidence="1" id="KW-1133">Transmembrane helix</keyword>
<evidence type="ECO:0000313" key="3">
    <source>
        <dbReference type="Proteomes" id="UP000075806"/>
    </source>
</evidence>
<keyword evidence="1" id="KW-0812">Transmembrane</keyword>
<dbReference type="EMBL" id="LTAO01000023">
    <property type="protein sequence ID" value="KYG29507.1"/>
    <property type="molecule type" value="Genomic_DNA"/>
</dbReference>
<evidence type="ECO:0000313" key="2">
    <source>
        <dbReference type="EMBL" id="KYG29507.1"/>
    </source>
</evidence>
<feature type="transmembrane region" description="Helical" evidence="1">
    <location>
        <begin position="85"/>
        <end position="106"/>
    </location>
</feature>
<feature type="transmembrane region" description="Helical" evidence="1">
    <location>
        <begin position="20"/>
        <end position="45"/>
    </location>
</feature>
<sequence>MRGLVLNQYYTVDKSLKNYFFISVLLVAVMLLSSNDMLLSMATWVPIMFMISPAFEALKHESASGWNKFVLTFPIKRRHVVQSHYYFFLLLLLAGTMITFLLIFAMNEFIGGIQVSALLNSLMNGMGIAFIIGYVSYPLTYYYGTEKSDMILYIGVFSAIGIYIFAGWLFQQIISLGWFGLSVEGHIDLIFSLLFLVLNLIIFILSYFVTVFIYQKKEF</sequence>
<keyword evidence="1" id="KW-0472">Membrane</keyword>
<feature type="transmembrane region" description="Helical" evidence="1">
    <location>
        <begin position="190"/>
        <end position="214"/>
    </location>
</feature>
<name>A0A162DG11_9BACI</name>
<protein>
    <recommendedName>
        <fullName evidence="4">ABC-2 transporter permease</fullName>
    </recommendedName>
</protein>
<dbReference type="AlphaFoldDB" id="A0A162DG11"/>
<evidence type="ECO:0008006" key="4">
    <source>
        <dbReference type="Google" id="ProtNLM"/>
    </source>
</evidence>